<evidence type="ECO:0000256" key="5">
    <source>
        <dbReference type="ARBA" id="ARBA00022777"/>
    </source>
</evidence>
<dbReference type="Gene3D" id="3.30.450.20">
    <property type="entry name" value="PAS domain"/>
    <property type="match status" value="3"/>
</dbReference>
<dbReference type="Pfam" id="PF08447">
    <property type="entry name" value="PAS_3"/>
    <property type="match status" value="1"/>
</dbReference>
<dbReference type="SMART" id="SM00387">
    <property type="entry name" value="HATPase_c"/>
    <property type="match status" value="1"/>
</dbReference>
<dbReference type="Proteomes" id="UP000223913">
    <property type="component" value="Unassembled WGS sequence"/>
</dbReference>
<dbReference type="Gene3D" id="1.10.287.130">
    <property type="match status" value="1"/>
</dbReference>
<comment type="caution">
    <text evidence="10">The sequence shown here is derived from an EMBL/GenBank/DDBJ whole genome shotgun (WGS) entry which is preliminary data.</text>
</comment>
<dbReference type="SMART" id="SM00086">
    <property type="entry name" value="PAC"/>
    <property type="match status" value="2"/>
</dbReference>
<dbReference type="AlphaFoldDB" id="A0A2D0NF40"/>
<dbReference type="InterPro" id="IPR005467">
    <property type="entry name" value="His_kinase_dom"/>
</dbReference>
<dbReference type="SUPFAM" id="SSF47384">
    <property type="entry name" value="Homodimeric domain of signal transducing histidine kinase"/>
    <property type="match status" value="1"/>
</dbReference>
<dbReference type="InterPro" id="IPR036097">
    <property type="entry name" value="HisK_dim/P_sf"/>
</dbReference>
<dbReference type="InterPro" id="IPR035965">
    <property type="entry name" value="PAS-like_dom_sf"/>
</dbReference>
<dbReference type="SUPFAM" id="SSF55785">
    <property type="entry name" value="PYP-like sensor domain (PAS domain)"/>
    <property type="match status" value="3"/>
</dbReference>
<dbReference type="Pfam" id="PF13426">
    <property type="entry name" value="PAS_9"/>
    <property type="match status" value="2"/>
</dbReference>
<dbReference type="OrthoDB" id="1522284at2"/>
<evidence type="ECO:0000256" key="4">
    <source>
        <dbReference type="ARBA" id="ARBA00022679"/>
    </source>
</evidence>
<dbReference type="InterPro" id="IPR003661">
    <property type="entry name" value="HisK_dim/P_dom"/>
</dbReference>
<dbReference type="Pfam" id="PF00512">
    <property type="entry name" value="HisKA"/>
    <property type="match status" value="1"/>
</dbReference>
<dbReference type="SUPFAM" id="SSF55874">
    <property type="entry name" value="ATPase domain of HSP90 chaperone/DNA topoisomerase II/histidine kinase"/>
    <property type="match status" value="1"/>
</dbReference>
<evidence type="ECO:0000256" key="6">
    <source>
        <dbReference type="SAM" id="Coils"/>
    </source>
</evidence>
<keyword evidence="11" id="KW-1185">Reference proteome</keyword>
<dbReference type="SMART" id="SM00388">
    <property type="entry name" value="HisKA"/>
    <property type="match status" value="1"/>
</dbReference>
<dbReference type="InterPro" id="IPR013655">
    <property type="entry name" value="PAS_fold_3"/>
</dbReference>
<dbReference type="GO" id="GO:0000155">
    <property type="term" value="F:phosphorelay sensor kinase activity"/>
    <property type="evidence" value="ECO:0007669"/>
    <property type="project" value="InterPro"/>
</dbReference>
<keyword evidence="6" id="KW-0175">Coiled coil</keyword>
<organism evidence="10 11">
    <name type="scientific">Flavilitoribacter nigricans (strain ATCC 23147 / DSM 23189 / NBRC 102662 / NCIMB 1420 / SS-2)</name>
    <name type="common">Lewinella nigricans</name>
    <dbReference type="NCBI Taxonomy" id="1122177"/>
    <lineage>
        <taxon>Bacteria</taxon>
        <taxon>Pseudomonadati</taxon>
        <taxon>Bacteroidota</taxon>
        <taxon>Saprospiria</taxon>
        <taxon>Saprospirales</taxon>
        <taxon>Lewinellaceae</taxon>
        <taxon>Flavilitoribacter</taxon>
    </lineage>
</organism>
<name>A0A2D0NF40_FLAN2</name>
<dbReference type="PRINTS" id="PR00344">
    <property type="entry name" value="BCTRLSENSOR"/>
</dbReference>
<evidence type="ECO:0000256" key="3">
    <source>
        <dbReference type="ARBA" id="ARBA00022553"/>
    </source>
</evidence>
<dbReference type="InterPro" id="IPR004358">
    <property type="entry name" value="Sig_transdc_His_kin-like_C"/>
</dbReference>
<dbReference type="PANTHER" id="PTHR43304:SF1">
    <property type="entry name" value="PAC DOMAIN-CONTAINING PROTEIN"/>
    <property type="match status" value="1"/>
</dbReference>
<dbReference type="PROSITE" id="PS50112">
    <property type="entry name" value="PAS"/>
    <property type="match status" value="1"/>
</dbReference>
<protein>
    <recommendedName>
        <fullName evidence="2">histidine kinase</fullName>
        <ecNumber evidence="2">2.7.13.3</ecNumber>
    </recommendedName>
</protein>
<dbReference type="RefSeq" id="WP_099149469.1">
    <property type="nucleotide sequence ID" value="NZ_PDUD01000011.1"/>
</dbReference>
<evidence type="ECO:0000259" key="8">
    <source>
        <dbReference type="PROSITE" id="PS50112"/>
    </source>
</evidence>
<evidence type="ECO:0000256" key="1">
    <source>
        <dbReference type="ARBA" id="ARBA00000085"/>
    </source>
</evidence>
<dbReference type="EC" id="2.7.13.3" evidence="2"/>
<dbReference type="PANTHER" id="PTHR43304">
    <property type="entry name" value="PHYTOCHROME-LIKE PROTEIN CPH1"/>
    <property type="match status" value="1"/>
</dbReference>
<comment type="catalytic activity">
    <reaction evidence="1">
        <text>ATP + protein L-histidine = ADP + protein N-phospho-L-histidine.</text>
        <dbReference type="EC" id="2.7.13.3"/>
    </reaction>
</comment>
<feature type="domain" description="PAS" evidence="8">
    <location>
        <begin position="17"/>
        <end position="53"/>
    </location>
</feature>
<dbReference type="InterPro" id="IPR000700">
    <property type="entry name" value="PAS-assoc_C"/>
</dbReference>
<dbReference type="Gene3D" id="3.30.565.10">
    <property type="entry name" value="Histidine kinase-like ATPase, C-terminal domain"/>
    <property type="match status" value="1"/>
</dbReference>
<feature type="domain" description="PAC" evidence="9">
    <location>
        <begin position="340"/>
        <end position="393"/>
    </location>
</feature>
<keyword evidence="4" id="KW-0808">Transferase</keyword>
<evidence type="ECO:0000259" key="9">
    <source>
        <dbReference type="PROSITE" id="PS50113"/>
    </source>
</evidence>
<dbReference type="InterPro" id="IPR052162">
    <property type="entry name" value="Sensor_kinase/Photoreceptor"/>
</dbReference>
<dbReference type="InterPro" id="IPR001610">
    <property type="entry name" value="PAC"/>
</dbReference>
<feature type="domain" description="Histidine kinase" evidence="7">
    <location>
        <begin position="422"/>
        <end position="630"/>
    </location>
</feature>
<dbReference type="EMBL" id="PDUD01000011">
    <property type="protein sequence ID" value="PHN07134.1"/>
    <property type="molecule type" value="Genomic_DNA"/>
</dbReference>
<dbReference type="InterPro" id="IPR000014">
    <property type="entry name" value="PAS"/>
</dbReference>
<accession>A0A2D0NF40</accession>
<reference evidence="10 11" key="1">
    <citation type="submission" date="2017-10" db="EMBL/GenBank/DDBJ databases">
        <title>The draft genome sequence of Lewinella nigricans NBRC 102662.</title>
        <authorList>
            <person name="Wang K."/>
        </authorList>
    </citation>
    <scope>NUCLEOTIDE SEQUENCE [LARGE SCALE GENOMIC DNA]</scope>
    <source>
        <strain evidence="10 11">NBRC 102662</strain>
    </source>
</reference>
<evidence type="ECO:0000259" key="7">
    <source>
        <dbReference type="PROSITE" id="PS50109"/>
    </source>
</evidence>
<evidence type="ECO:0000256" key="2">
    <source>
        <dbReference type="ARBA" id="ARBA00012438"/>
    </source>
</evidence>
<feature type="domain" description="PAC" evidence="9">
    <location>
        <begin position="215"/>
        <end position="267"/>
    </location>
</feature>
<proteinExistence type="predicted"/>
<sequence length="630" mass="73227">MGKLIDSFNLNSLDSIIFDHAPGPILVLDKHQRIVKANRYTVEELGYTQEELMCMRLPDIEGFSETWLHETPDARIERPLELQPEVLCKRKDESRLWLSISKNVVQRGNSHFYILYCRNISRQKQDEKIIRENEAQLQVATKIAKLGYWEYDNSSDTLRLNDQFFRIFKTSIEEVGSYEMNLERYTELFLPPEELELISRETERGYRDPSTKYHRYLEHQANYWDGTPAWMGVHFIMVKDEEGTDFKTIGVTQDITERKKTERMLRQNEISLDKAFKIAAIGPCSYDFVNDRILWTSRALHVIGLSEDEAPTDRKSFLEMVHSDDLSGALKAYEKIAESPRIDIELRTVIKGQVKYFRFKSNLEFDEEGRPVQAIGIIQDITERKLAEAELEKYRDHLEQLVQERTRQLESINKDLEAFAYSISHDLRAPIRHINGFTNLLNRQIQTDNVDTRNYLELIIAASRRMGDMIDALLNFSRLGRQELIKSEIDLNTLVREVIRNFEPDFKHRSIEWKLSTLPTVSGDQGLLKIAFENLISNAIKYTQPRREAVIEIGQPTDHCNGIFVRDNGVGFDGGYDNKLFGVFQRLHRDEDFDGTGIGLANVQQIIKKHGWSIRAEGEVGRGATFYIKM</sequence>
<dbReference type="InterPro" id="IPR003594">
    <property type="entry name" value="HATPase_dom"/>
</dbReference>
<gene>
    <name evidence="10" type="ORF">CRP01_07855</name>
</gene>
<dbReference type="NCBIfam" id="TIGR00229">
    <property type="entry name" value="sensory_box"/>
    <property type="match status" value="2"/>
</dbReference>
<keyword evidence="5" id="KW-0418">Kinase</keyword>
<dbReference type="InterPro" id="IPR036890">
    <property type="entry name" value="HATPase_C_sf"/>
</dbReference>
<dbReference type="PROSITE" id="PS50113">
    <property type="entry name" value="PAC"/>
    <property type="match status" value="2"/>
</dbReference>
<evidence type="ECO:0000313" key="11">
    <source>
        <dbReference type="Proteomes" id="UP000223913"/>
    </source>
</evidence>
<dbReference type="Gene3D" id="2.10.70.100">
    <property type="match status" value="1"/>
</dbReference>
<dbReference type="FunFam" id="3.30.565.10:FF:000006">
    <property type="entry name" value="Sensor histidine kinase WalK"/>
    <property type="match status" value="1"/>
</dbReference>
<feature type="coiled-coil region" evidence="6">
    <location>
        <begin position="384"/>
        <end position="415"/>
    </location>
</feature>
<dbReference type="CDD" id="cd00082">
    <property type="entry name" value="HisKA"/>
    <property type="match status" value="1"/>
</dbReference>
<evidence type="ECO:0000313" key="10">
    <source>
        <dbReference type="EMBL" id="PHN07134.1"/>
    </source>
</evidence>
<keyword evidence="3" id="KW-0597">Phosphoprotein</keyword>
<dbReference type="Pfam" id="PF02518">
    <property type="entry name" value="HATPase_c"/>
    <property type="match status" value="1"/>
</dbReference>
<dbReference type="PROSITE" id="PS50109">
    <property type="entry name" value="HIS_KIN"/>
    <property type="match status" value="1"/>
</dbReference>